<keyword evidence="9 10" id="KW-0807">Transducer</keyword>
<gene>
    <name evidence="11" type="primary">OR58</name>
</gene>
<dbReference type="PANTHER" id="PTHR21137:SF35">
    <property type="entry name" value="ODORANT RECEPTOR 19A-RELATED"/>
    <property type="match status" value="1"/>
</dbReference>
<dbReference type="InterPro" id="IPR004117">
    <property type="entry name" value="7tm6_olfct_rcpt"/>
</dbReference>
<protein>
    <recommendedName>
        <fullName evidence="10">Odorant receptor</fullName>
    </recommendedName>
</protein>
<comment type="similarity">
    <text evidence="10">Belongs to the insect chemoreceptor superfamily. Heteromeric odorant receptor channel (TC 1.A.69) family.</text>
</comment>
<dbReference type="Pfam" id="PF02949">
    <property type="entry name" value="7tm_6"/>
    <property type="match status" value="1"/>
</dbReference>
<dbReference type="EMBL" id="MG204693">
    <property type="protein sequence ID" value="AXX83059.1"/>
    <property type="molecule type" value="mRNA"/>
</dbReference>
<evidence type="ECO:0000256" key="4">
    <source>
        <dbReference type="ARBA" id="ARBA00022692"/>
    </source>
</evidence>
<dbReference type="GO" id="GO:0007165">
    <property type="term" value="P:signal transduction"/>
    <property type="evidence" value="ECO:0007669"/>
    <property type="project" value="UniProtKB-KW"/>
</dbReference>
<keyword evidence="5 10" id="KW-0552">Olfaction</keyword>
<keyword evidence="6" id="KW-1133">Transmembrane helix</keyword>
<evidence type="ECO:0000256" key="2">
    <source>
        <dbReference type="ARBA" id="ARBA00022475"/>
    </source>
</evidence>
<dbReference type="PANTHER" id="PTHR21137">
    <property type="entry name" value="ODORANT RECEPTOR"/>
    <property type="match status" value="1"/>
</dbReference>
<dbReference type="GO" id="GO:0005549">
    <property type="term" value="F:odorant binding"/>
    <property type="evidence" value="ECO:0007669"/>
    <property type="project" value="InterPro"/>
</dbReference>
<evidence type="ECO:0000256" key="8">
    <source>
        <dbReference type="ARBA" id="ARBA00023170"/>
    </source>
</evidence>
<keyword evidence="7" id="KW-0472">Membrane</keyword>
<evidence type="ECO:0000256" key="1">
    <source>
        <dbReference type="ARBA" id="ARBA00004651"/>
    </source>
</evidence>
<dbReference type="GO" id="GO:0004984">
    <property type="term" value="F:olfactory receptor activity"/>
    <property type="evidence" value="ECO:0007669"/>
    <property type="project" value="InterPro"/>
</dbReference>
<keyword evidence="4" id="KW-0812">Transmembrane</keyword>
<evidence type="ECO:0000256" key="9">
    <source>
        <dbReference type="ARBA" id="ARBA00023224"/>
    </source>
</evidence>
<proteinExistence type="evidence at transcript level"/>
<dbReference type="AlphaFoldDB" id="A0A385H536"/>
<evidence type="ECO:0000256" key="3">
    <source>
        <dbReference type="ARBA" id="ARBA00022606"/>
    </source>
</evidence>
<keyword evidence="2" id="KW-1003">Cell membrane</keyword>
<evidence type="ECO:0000256" key="7">
    <source>
        <dbReference type="ARBA" id="ARBA00023136"/>
    </source>
</evidence>
<accession>A0A385H536</accession>
<name>A0A385H536_9HEMI</name>
<comment type="subcellular location">
    <subcellularLocation>
        <location evidence="1 10">Cell membrane</location>
        <topology evidence="1 10">Multi-pass membrane protein</topology>
    </subcellularLocation>
</comment>
<keyword evidence="3 10" id="KW-0716">Sensory transduction</keyword>
<evidence type="ECO:0000313" key="11">
    <source>
        <dbReference type="EMBL" id="AXX83059.1"/>
    </source>
</evidence>
<evidence type="ECO:0000256" key="10">
    <source>
        <dbReference type="RuleBase" id="RU351113"/>
    </source>
</evidence>
<evidence type="ECO:0000256" key="6">
    <source>
        <dbReference type="ARBA" id="ARBA00022989"/>
    </source>
</evidence>
<keyword evidence="8 10" id="KW-0675">Receptor</keyword>
<reference evidence="11" key="1">
    <citation type="submission" date="2017-10" db="EMBL/GenBank/DDBJ databases">
        <authorList>
            <person name="Banno H."/>
            <person name="Chua N.-H."/>
        </authorList>
    </citation>
    <scope>NUCLEOTIDE SEQUENCE</scope>
</reference>
<sequence length="392" mass="46206">MDSRRTTYLKELMVLGGHWANFSGYRFGLLLYIFQIIKFLYFFVGWIFILINLFNRGIKYLLSPSAVFIPLGANIVFTSFALFLKLNKIEKLIRISNYHLMTYHEDWEKDIIEFETNRIIYLGNLLKYGFGFFSIVYQALNIVIDIVRCFMGYTETYTLPIPFEGYLSDGKERNLHFYFVVMASNLWVFCGVANSISCQASLFLLLSYTTTQIAILKERLKRLVNEDDTDIHLLPSWDVDVIIKRHQQIIRLNSFQKDCMPLPYLIQGLISTISYCFIMYLINQLIGRDNLVLILAVMFMFMMLGFMFFMCYVGSYLEEEGNKLFYVLCHLPWERQCPDSRKDLVFLIRQGRQPLGLVYRCSFGLNLRTYMQMVNQAFSYFMLMKSLDQNNS</sequence>
<dbReference type="GO" id="GO:0005886">
    <property type="term" value="C:plasma membrane"/>
    <property type="evidence" value="ECO:0007669"/>
    <property type="project" value="UniProtKB-SubCell"/>
</dbReference>
<evidence type="ECO:0000256" key="5">
    <source>
        <dbReference type="ARBA" id="ARBA00022725"/>
    </source>
</evidence>
<organism evidence="11">
    <name type="scientific">Yemma signatus</name>
    <dbReference type="NCBI Taxonomy" id="300820"/>
    <lineage>
        <taxon>Eukaryota</taxon>
        <taxon>Metazoa</taxon>
        <taxon>Ecdysozoa</taxon>
        <taxon>Arthropoda</taxon>
        <taxon>Hexapoda</taxon>
        <taxon>Insecta</taxon>
        <taxon>Pterygota</taxon>
        <taxon>Neoptera</taxon>
        <taxon>Paraneoptera</taxon>
        <taxon>Hemiptera</taxon>
        <taxon>Heteroptera</taxon>
        <taxon>Panheteroptera</taxon>
        <taxon>Pentatomomorpha</taxon>
        <taxon>Lygaeoidea</taxon>
        <taxon>Berytidae</taxon>
        <taxon>Yemma</taxon>
    </lineage>
</organism>